<proteinExistence type="predicted"/>
<evidence type="ECO:0008006" key="4">
    <source>
        <dbReference type="Google" id="ProtNLM"/>
    </source>
</evidence>
<name>A0ABU9X949_9GAMM</name>
<accession>A0ABU9X949</accession>
<protein>
    <recommendedName>
        <fullName evidence="4">Secreted protein</fullName>
    </recommendedName>
</protein>
<evidence type="ECO:0000313" key="3">
    <source>
        <dbReference type="Proteomes" id="UP001461960"/>
    </source>
</evidence>
<keyword evidence="1" id="KW-0812">Transmembrane</keyword>
<keyword evidence="3" id="KW-1185">Reference proteome</keyword>
<dbReference type="RefSeq" id="WP_299218500.1">
    <property type="nucleotide sequence ID" value="NZ_JBDGHN010000005.1"/>
</dbReference>
<dbReference type="Proteomes" id="UP001461960">
    <property type="component" value="Unassembled WGS sequence"/>
</dbReference>
<comment type="caution">
    <text evidence="2">The sequence shown here is derived from an EMBL/GenBank/DDBJ whole genome shotgun (WGS) entry which is preliminary data.</text>
</comment>
<organism evidence="2 3">
    <name type="scientific">Psychrobacter saeujeotis</name>
    <dbReference type="NCBI Taxonomy" id="3143436"/>
    <lineage>
        <taxon>Bacteria</taxon>
        <taxon>Pseudomonadati</taxon>
        <taxon>Pseudomonadota</taxon>
        <taxon>Gammaproteobacteria</taxon>
        <taxon>Moraxellales</taxon>
        <taxon>Moraxellaceae</taxon>
        <taxon>Psychrobacter</taxon>
    </lineage>
</organism>
<keyword evidence="1" id="KW-0472">Membrane</keyword>
<sequence length="161" mass="19070">MKIIKKYIIIIVLFTFSFFYLISNKKFIVINKTSEPIRATNFQYARLNTEPTISEMKSYTYRYTVENNQSRVLKVHRNNLLNKSLYISIDFFYKLAGPEEDKYYSLKGTTFSSEPQYSRQSAYCSFQIEVYPNSKTTVTPTRKWGCINPMYYHKSSLADEE</sequence>
<evidence type="ECO:0000256" key="1">
    <source>
        <dbReference type="SAM" id="Phobius"/>
    </source>
</evidence>
<reference evidence="2 3" key="1">
    <citation type="submission" date="2024-05" db="EMBL/GenBank/DDBJ databases">
        <authorList>
            <person name="Kim H.-Y."/>
            <person name="Kim E."/>
            <person name="Cai Y."/>
            <person name="Yang S.-M."/>
            <person name="Lee W."/>
        </authorList>
    </citation>
    <scope>NUCLEOTIDE SEQUENCE [LARGE SCALE GENOMIC DNA]</scope>
    <source>
        <strain evidence="2 3">FBL11</strain>
    </source>
</reference>
<feature type="transmembrane region" description="Helical" evidence="1">
    <location>
        <begin position="7"/>
        <end position="23"/>
    </location>
</feature>
<evidence type="ECO:0000313" key="2">
    <source>
        <dbReference type="EMBL" id="MEN2751932.1"/>
    </source>
</evidence>
<gene>
    <name evidence="2" type="ORF">AAIR29_09845</name>
</gene>
<dbReference type="EMBL" id="JBDGHN010000005">
    <property type="protein sequence ID" value="MEN2751932.1"/>
    <property type="molecule type" value="Genomic_DNA"/>
</dbReference>
<keyword evidence="1" id="KW-1133">Transmembrane helix</keyword>